<dbReference type="Proteomes" id="UP000002970">
    <property type="component" value="Unassembled WGS sequence"/>
</dbReference>
<gene>
    <name evidence="2" type="ORF">HMPREF9474_03842</name>
</gene>
<dbReference type="PANTHER" id="PTHR35807">
    <property type="entry name" value="TRANSCRIPTIONAL REGULATOR REDD-RELATED"/>
    <property type="match status" value="1"/>
</dbReference>
<dbReference type="Gene3D" id="1.25.40.10">
    <property type="entry name" value="Tetratricopeptide repeat domain"/>
    <property type="match status" value="1"/>
</dbReference>
<proteinExistence type="predicted"/>
<dbReference type="SUPFAM" id="SSF52540">
    <property type="entry name" value="P-loop containing nucleoside triphosphate hydrolases"/>
    <property type="match status" value="1"/>
</dbReference>
<protein>
    <recommendedName>
        <fullName evidence="1">Bacterial transcriptional activator domain-containing protein</fullName>
    </recommendedName>
</protein>
<dbReference type="InterPro" id="IPR027417">
    <property type="entry name" value="P-loop_NTPase"/>
</dbReference>
<evidence type="ECO:0000259" key="1">
    <source>
        <dbReference type="SMART" id="SM01043"/>
    </source>
</evidence>
<dbReference type="PANTHER" id="PTHR35807:SF2">
    <property type="entry name" value="TRANSCRIPTIONAL ACTIVATOR DOMAIN"/>
    <property type="match status" value="1"/>
</dbReference>
<dbReference type="eggNOG" id="COG3947">
    <property type="taxonomic scope" value="Bacteria"/>
</dbReference>
<dbReference type="InterPro" id="IPR005158">
    <property type="entry name" value="BTAD"/>
</dbReference>
<dbReference type="SUPFAM" id="SSF46894">
    <property type="entry name" value="C-terminal effector domain of the bipartite response regulators"/>
    <property type="match status" value="1"/>
</dbReference>
<dbReference type="InterPro" id="IPR011990">
    <property type="entry name" value="TPR-like_helical_dom_sf"/>
</dbReference>
<accession>E7GSE7</accession>
<sequence length="929" mass="107240">MIALTGVDGGSQFRDSKTRIPEAAHSLIERTRLVEEISASGAEVCIFNAGAGFGKTILMAELARKYEGQYIWYQIDGTDNDPICFLQGLMHGISKLPTPFHLPVGRLREPEELHSAVLALAEWLSRTLTATFYFMFDDLHEIEDESVFTIIRLLIDNTPENIRFCFTVKGGFPKFLASYLLKSKAILVEAEKLRFTKEETGRLLHCLTGHTADAPVIENIVEYIEGWPAGVMFAGLAIKSDSTFKSDNSSGDIASVMIHTKIYDYIHYEIFRKLPFDMQRFLMDTAPLQSLSVPLCNHVTGRIDSGSILDYLVGENLFIYKFKGWKKWYRYHSIFQDFLLSRLDGERKKEILNKAAYYFLKIGESEQAVLYGMKAMAYTVVEIAVEKEAVKLAQEGRQATVSQWIHFLDPVSERLGSRCLYEISRYYLLSEEEEKAVEYLRLAAEKACSDGEKELYGQYGIELLGYLNRLYGLRRAKEQALQMAEHMKNGQADHNYKLLIPLLEYRLQLGEWEPMEEVTKEVSENKRRIHTTMVRNAVIWLLSLRDKCENWENTLEEARMYRRLSPVFAEYGFYRYGWFLYLKNERNYRLVMEEGLSIGGGSIFAQWMRLLLILQEYREKKSAGPGPAEELRQIEEQMDRQGIDYPAFLERDAELLSGIIMGQEPYGEQDKAGRKQGTGETVSGEKAKLEVFCLGSFTVKAGGVTLVWRTRKSRELFACLFVQNGKGLDKTSLIFRLWPDASEKNGSTLFNTTVSYLRKTLAQADAADALLVKDRQYSLDMKRIWSDYGRLEELALLVRRGEFDRIENPRELAELYNGEYLESEDYRWMVGRKEYVGQMFMQAAENTAKWEKSRKHYDTAIAILQKMLEVNSYSAGALRLLLKCRMELGDLNGAKRQYEKMRQIWKREWDQELGHDFTDFITMSEEEEL</sequence>
<dbReference type="InterPro" id="IPR051677">
    <property type="entry name" value="AfsR-DnrI-RedD_regulator"/>
</dbReference>
<evidence type="ECO:0000313" key="2">
    <source>
        <dbReference type="EMBL" id="EGA92290.1"/>
    </source>
</evidence>
<dbReference type="SUPFAM" id="SSF48452">
    <property type="entry name" value="TPR-like"/>
    <property type="match status" value="1"/>
</dbReference>
<dbReference type="EMBL" id="ADLQ01000083">
    <property type="protein sequence ID" value="EGA92290.1"/>
    <property type="molecule type" value="Genomic_DNA"/>
</dbReference>
<feature type="domain" description="Bacterial transcriptional activator" evidence="1">
    <location>
        <begin position="786"/>
        <end position="913"/>
    </location>
</feature>
<dbReference type="Pfam" id="PF25873">
    <property type="entry name" value="WHD_MalT"/>
    <property type="match status" value="1"/>
</dbReference>
<dbReference type="AlphaFoldDB" id="E7GSE7"/>
<dbReference type="HOGENOM" id="CLU_314676_0_0_9"/>
<dbReference type="STRING" id="1512.GCA_900049235_04153"/>
<dbReference type="Gene3D" id="1.10.10.10">
    <property type="entry name" value="Winged helix-like DNA-binding domain superfamily/Winged helix DNA-binding domain"/>
    <property type="match status" value="1"/>
</dbReference>
<dbReference type="InterPro" id="IPR036388">
    <property type="entry name" value="WH-like_DNA-bd_sf"/>
</dbReference>
<name>E7GSE7_CLOS6</name>
<dbReference type="GO" id="GO:0003677">
    <property type="term" value="F:DNA binding"/>
    <property type="evidence" value="ECO:0007669"/>
    <property type="project" value="InterPro"/>
</dbReference>
<evidence type="ECO:0000313" key="3">
    <source>
        <dbReference type="Proteomes" id="UP000002970"/>
    </source>
</evidence>
<dbReference type="Pfam" id="PF03704">
    <property type="entry name" value="BTAD"/>
    <property type="match status" value="1"/>
</dbReference>
<keyword evidence="3" id="KW-1185">Reference proteome</keyword>
<dbReference type="SMART" id="SM01043">
    <property type="entry name" value="BTAD"/>
    <property type="match status" value="1"/>
</dbReference>
<dbReference type="GO" id="GO:0006355">
    <property type="term" value="P:regulation of DNA-templated transcription"/>
    <property type="evidence" value="ECO:0007669"/>
    <property type="project" value="InterPro"/>
</dbReference>
<organism evidence="2 3">
    <name type="scientific">Clostridium symbiosum (strain WAL-14163)</name>
    <dbReference type="NCBI Taxonomy" id="742740"/>
    <lineage>
        <taxon>Bacteria</taxon>
        <taxon>Bacillati</taxon>
        <taxon>Bacillota</taxon>
        <taxon>Clostridia</taxon>
        <taxon>Lachnospirales</taxon>
        <taxon>Lachnospiraceae</taxon>
        <taxon>Otoolea</taxon>
    </lineage>
</organism>
<dbReference type="InterPro" id="IPR016032">
    <property type="entry name" value="Sig_transdc_resp-reg_C-effctor"/>
</dbReference>
<comment type="caution">
    <text evidence="2">The sequence shown here is derived from an EMBL/GenBank/DDBJ whole genome shotgun (WGS) entry which is preliminary data.</text>
</comment>
<dbReference type="eggNOG" id="COG2909">
    <property type="taxonomic scope" value="Bacteria"/>
</dbReference>
<reference evidence="2 3" key="1">
    <citation type="submission" date="2010-12" db="EMBL/GenBank/DDBJ databases">
        <title>The Genome Sequence of Clostridium symbiosum strain WAL-14163.</title>
        <authorList>
            <person name="Earl A."/>
            <person name="Ward D."/>
            <person name="Feldgarden M."/>
            <person name="Gevers D."/>
            <person name="Finegold S.M."/>
            <person name="Summanen P.H."/>
            <person name="Molitoris D.R."/>
            <person name="Vaisanen M.L."/>
            <person name="Daigneault M."/>
            <person name="Young S.K."/>
            <person name="Zeng Q."/>
            <person name="Gargeya S."/>
            <person name="Fitzgerald M."/>
            <person name="Haas B."/>
            <person name="Abouelleil A."/>
            <person name="Alvarado L."/>
            <person name="Arachchi H.M."/>
            <person name="Berlin A."/>
            <person name="Brown A."/>
            <person name="Chapman S.B."/>
            <person name="Chen Z."/>
            <person name="Dunbar C."/>
            <person name="Freedman E."/>
            <person name="Gearin G."/>
            <person name="Gellesch M."/>
            <person name="Goldberg J."/>
            <person name="Griggs A."/>
            <person name="Gujja S."/>
            <person name="Heilman E."/>
            <person name="Heiman D."/>
            <person name="Howarth C."/>
            <person name="Larson L."/>
            <person name="Lui A."/>
            <person name="MacDonald P.J.P."/>
            <person name="Mehta T."/>
            <person name="Montmayeur A."/>
            <person name="Murphy C."/>
            <person name="Neiman D."/>
            <person name="Pearson M."/>
            <person name="Priest M."/>
            <person name="Roberts A."/>
            <person name="Saif S."/>
            <person name="Shea T."/>
            <person name="Shenoy N."/>
            <person name="Sisk P."/>
            <person name="Stolte C."/>
            <person name="Sykes S."/>
            <person name="White J."/>
            <person name="Yandava C."/>
            <person name="Nusbaum C."/>
            <person name="Birren B."/>
        </authorList>
    </citation>
    <scope>NUCLEOTIDE SEQUENCE [LARGE SCALE GENOMIC DNA]</scope>
    <source>
        <strain evidence="2 3">WAL-14163</strain>
    </source>
</reference>
<dbReference type="InterPro" id="IPR059106">
    <property type="entry name" value="WHD_MalT"/>
</dbReference>